<dbReference type="OrthoDB" id="7718754at2"/>
<keyword evidence="2" id="KW-0233">DNA recombination</keyword>
<evidence type="ECO:0000259" key="3">
    <source>
        <dbReference type="PROSITE" id="PS51898"/>
    </source>
</evidence>
<comment type="caution">
    <text evidence="4">The sequence shown here is derived from an EMBL/GenBank/DDBJ whole genome shotgun (WGS) entry which is preliminary data.</text>
</comment>
<dbReference type="AlphaFoldDB" id="A0A437LZ20"/>
<proteinExistence type="predicted"/>
<name>A0A437LZ20_9SPHN</name>
<reference evidence="4 5" key="1">
    <citation type="submission" date="2019-01" db="EMBL/GenBank/DDBJ databases">
        <authorList>
            <person name="Chen W.-M."/>
        </authorList>
    </citation>
    <scope>NUCLEOTIDE SEQUENCE [LARGE SCALE GENOMIC DNA]</scope>
    <source>
        <strain evidence="4 5">CCP-7</strain>
    </source>
</reference>
<organism evidence="4 5">
    <name type="scientific">Sphingomonas crocodyli</name>
    <dbReference type="NCBI Taxonomy" id="1979270"/>
    <lineage>
        <taxon>Bacteria</taxon>
        <taxon>Pseudomonadati</taxon>
        <taxon>Pseudomonadota</taxon>
        <taxon>Alphaproteobacteria</taxon>
        <taxon>Sphingomonadales</taxon>
        <taxon>Sphingomonadaceae</taxon>
        <taxon>Sphingomonas</taxon>
    </lineage>
</organism>
<dbReference type="InterPro" id="IPR011010">
    <property type="entry name" value="DNA_brk_join_enz"/>
</dbReference>
<sequence length="364" mass="39401">MRTLDDVVDAVTVRAAGDVLVDRDLIRVAVRAWAPNTIRAFLSDLVIWDDWCRRSALQLSEATPETTAAFIRALAGVDVVAGIEVRAAATIARYLVNIGWAYRMVGIADPTNGPLVSLELKAARRVLGTRQRQARALRFKGDVAELDAPAAGLCITHLLKACRRDLMGDRDRALLLVAYDTGFRRSELVGIDVADIEGPDVSGAGTVELGRSKTDQVGEGAFAYLSPVTMRAILRWRDAGHIDAGALFRRVETHFDGSVRTIGREALHPNSISFIYKRLTVAAWEKGLLGPIGEAERDRLVAAVSSHSIRVGVAQDNVAAGEAMTAIMQAYRWRDPRTVMRYGARLAAKSGAAARMAARMTGAG</sequence>
<dbReference type="Gene3D" id="1.10.150.130">
    <property type="match status" value="1"/>
</dbReference>
<dbReference type="Proteomes" id="UP000282971">
    <property type="component" value="Unassembled WGS sequence"/>
</dbReference>
<dbReference type="SUPFAM" id="SSF56349">
    <property type="entry name" value="DNA breaking-rejoining enzymes"/>
    <property type="match status" value="1"/>
</dbReference>
<dbReference type="GO" id="GO:0003677">
    <property type="term" value="F:DNA binding"/>
    <property type="evidence" value="ECO:0007669"/>
    <property type="project" value="UniProtKB-KW"/>
</dbReference>
<keyword evidence="5" id="KW-1185">Reference proteome</keyword>
<dbReference type="InterPro" id="IPR002104">
    <property type="entry name" value="Integrase_catalytic"/>
</dbReference>
<dbReference type="InterPro" id="IPR010998">
    <property type="entry name" value="Integrase_recombinase_N"/>
</dbReference>
<dbReference type="GO" id="GO:0006310">
    <property type="term" value="P:DNA recombination"/>
    <property type="evidence" value="ECO:0007669"/>
    <property type="project" value="UniProtKB-KW"/>
</dbReference>
<dbReference type="GO" id="GO:0015074">
    <property type="term" value="P:DNA integration"/>
    <property type="evidence" value="ECO:0007669"/>
    <property type="project" value="InterPro"/>
</dbReference>
<dbReference type="EMBL" id="SACN01000003">
    <property type="protein sequence ID" value="RVT90554.1"/>
    <property type="molecule type" value="Genomic_DNA"/>
</dbReference>
<evidence type="ECO:0000256" key="1">
    <source>
        <dbReference type="ARBA" id="ARBA00023125"/>
    </source>
</evidence>
<dbReference type="PROSITE" id="PS51898">
    <property type="entry name" value="TYR_RECOMBINASE"/>
    <property type="match status" value="1"/>
</dbReference>
<dbReference type="SUPFAM" id="SSF47823">
    <property type="entry name" value="lambda integrase-like, N-terminal domain"/>
    <property type="match status" value="1"/>
</dbReference>
<protein>
    <submittedName>
        <fullName evidence="4">Integrase</fullName>
    </submittedName>
</protein>
<accession>A0A437LZ20</accession>
<gene>
    <name evidence="4" type="ORF">EOD43_18815</name>
</gene>
<evidence type="ECO:0000313" key="4">
    <source>
        <dbReference type="EMBL" id="RVT90554.1"/>
    </source>
</evidence>
<evidence type="ECO:0000256" key="2">
    <source>
        <dbReference type="ARBA" id="ARBA00023172"/>
    </source>
</evidence>
<keyword evidence="1" id="KW-0238">DNA-binding</keyword>
<feature type="domain" description="Tyr recombinase" evidence="3">
    <location>
        <begin position="145"/>
        <end position="356"/>
    </location>
</feature>
<dbReference type="InterPro" id="IPR013762">
    <property type="entry name" value="Integrase-like_cat_sf"/>
</dbReference>
<dbReference type="Gene3D" id="1.10.443.10">
    <property type="entry name" value="Intergrase catalytic core"/>
    <property type="match status" value="1"/>
</dbReference>
<evidence type="ECO:0000313" key="5">
    <source>
        <dbReference type="Proteomes" id="UP000282971"/>
    </source>
</evidence>